<protein>
    <submittedName>
        <fullName evidence="2 4">Uncharacterized protein</fullName>
    </submittedName>
</protein>
<dbReference type="GO" id="GO:0005856">
    <property type="term" value="C:cytoskeleton"/>
    <property type="evidence" value="ECO:0007669"/>
    <property type="project" value="TreeGrafter"/>
</dbReference>
<dbReference type="GO" id="GO:0005200">
    <property type="term" value="F:structural constituent of cytoskeleton"/>
    <property type="evidence" value="ECO:0007669"/>
    <property type="project" value="TreeGrafter"/>
</dbReference>
<feature type="region of interest" description="Disordered" evidence="1">
    <location>
        <begin position="483"/>
        <end position="523"/>
    </location>
</feature>
<evidence type="ECO:0000313" key="4">
    <source>
        <dbReference type="RefSeq" id="XP_033572487.1"/>
    </source>
</evidence>
<dbReference type="PANTHER" id="PTHR47357">
    <property type="entry name" value="COP1-INTERACTIVE PROTEIN 1"/>
    <property type="match status" value="1"/>
</dbReference>
<gene>
    <name evidence="2 4" type="ORF">BDZ99DRAFT_423807</name>
</gene>
<evidence type="ECO:0000313" key="2">
    <source>
        <dbReference type="EMBL" id="KAF2805523.1"/>
    </source>
</evidence>
<accession>A0A6A6YAJ6</accession>
<dbReference type="Proteomes" id="UP000504636">
    <property type="component" value="Unplaced"/>
</dbReference>
<dbReference type="GeneID" id="54457933"/>
<proteinExistence type="predicted"/>
<reference evidence="2 4" key="1">
    <citation type="journal article" date="2020" name="Stud. Mycol.">
        <title>101 Dothideomycetes genomes: a test case for predicting lifestyles and emergence of pathogens.</title>
        <authorList>
            <person name="Haridas S."/>
            <person name="Albert R."/>
            <person name="Binder M."/>
            <person name="Bloem J."/>
            <person name="Labutti K."/>
            <person name="Salamov A."/>
            <person name="Andreopoulos B."/>
            <person name="Baker S."/>
            <person name="Barry K."/>
            <person name="Bills G."/>
            <person name="Bluhm B."/>
            <person name="Cannon C."/>
            <person name="Castanera R."/>
            <person name="Culley D."/>
            <person name="Daum C."/>
            <person name="Ezra D."/>
            <person name="Gonzalez J."/>
            <person name="Henrissat B."/>
            <person name="Kuo A."/>
            <person name="Liang C."/>
            <person name="Lipzen A."/>
            <person name="Lutzoni F."/>
            <person name="Magnuson J."/>
            <person name="Mondo S."/>
            <person name="Nolan M."/>
            <person name="Ohm R."/>
            <person name="Pangilinan J."/>
            <person name="Park H.-J."/>
            <person name="Ramirez L."/>
            <person name="Alfaro M."/>
            <person name="Sun H."/>
            <person name="Tritt A."/>
            <person name="Yoshinaga Y."/>
            <person name="Zwiers L.-H."/>
            <person name="Turgeon B."/>
            <person name="Goodwin S."/>
            <person name="Spatafora J."/>
            <person name="Crous P."/>
            <person name="Grigoriev I."/>
        </authorList>
    </citation>
    <scope>NUCLEOTIDE SEQUENCE</scope>
    <source>
        <strain evidence="2 4">CBS 304.34</strain>
    </source>
</reference>
<dbReference type="AlphaFoldDB" id="A0A6A6YAJ6"/>
<dbReference type="PANTHER" id="PTHR47357:SF1">
    <property type="entry name" value="SPINDLE POLE BODY COMPONENT 110"/>
    <property type="match status" value="1"/>
</dbReference>
<reference evidence="4" key="3">
    <citation type="submission" date="2025-04" db="UniProtKB">
        <authorList>
            <consortium name="RefSeq"/>
        </authorList>
    </citation>
    <scope>IDENTIFICATION</scope>
    <source>
        <strain evidence="4">CBS 304.34</strain>
    </source>
</reference>
<dbReference type="EMBL" id="MU003709">
    <property type="protein sequence ID" value="KAF2805523.1"/>
    <property type="molecule type" value="Genomic_DNA"/>
</dbReference>
<dbReference type="RefSeq" id="XP_033572487.1">
    <property type="nucleotide sequence ID" value="XM_033717040.1"/>
</dbReference>
<organism evidence="2">
    <name type="scientific">Mytilinidion resinicola</name>
    <dbReference type="NCBI Taxonomy" id="574789"/>
    <lineage>
        <taxon>Eukaryota</taxon>
        <taxon>Fungi</taxon>
        <taxon>Dikarya</taxon>
        <taxon>Ascomycota</taxon>
        <taxon>Pezizomycotina</taxon>
        <taxon>Dothideomycetes</taxon>
        <taxon>Pleosporomycetidae</taxon>
        <taxon>Mytilinidiales</taxon>
        <taxon>Mytilinidiaceae</taxon>
        <taxon>Mytilinidion</taxon>
    </lineage>
</organism>
<feature type="compositionally biased region" description="Basic and acidic residues" evidence="1">
    <location>
        <begin position="483"/>
        <end position="506"/>
    </location>
</feature>
<evidence type="ECO:0000313" key="3">
    <source>
        <dbReference type="Proteomes" id="UP000504636"/>
    </source>
</evidence>
<evidence type="ECO:0000256" key="1">
    <source>
        <dbReference type="SAM" id="MobiDB-lite"/>
    </source>
</evidence>
<sequence length="701" mass="78893">MALMLAPYNEAMRLGMGFNSYTQQLCVNDVVQKPGGIKGSERDLRSDGQSSVSQVVSWEAGFVDNMSEVINSLNISGALEITVAALGGGAGGHGNYIDNSTFKQADAKYNITVKVTNQKLIANEITQFVPIPNVPESKFSEVYGDSFISGFIEGGVFNAVVTKTKIDKTKTKEYGGGLSIEMDLKVAKVKGSAEGSKTDTTNEQEYSTEIKLNWSGGGDIKPDDVKEWDIPALTRVAMEFPDNVAACPQRTYAILTKYSSLRSFHEQMVKGSPLDYENAGIYTSSLLDAYMDYKSMWKEIAEIIYEQEKGQSKYHPRKSDDNLITYGKNFQEDYDLRTKAFEEESKTALARPGAYAGIVLEKPLPPNELQPYIPDIFGLDKARRDCRFEMIKIVREVGEVSNNPKVATDPYRNWRYLSPNIFKRLLPTPKTAEEIEADRIKTKEEMEAERLKNEEEIKKVKDDLQAQIQGYAKENDTLKKQLTEREEEQKRIQEDAEKQKEVHATNETEAQSQREAYENQVQQAKAEAAELKKLKEDVEKQLQEKAEAEKKLQEHDSQTQAQLQEVSERKVAAEQAIESLQRGIQEKDGKIREYGELAQRESARAESVTQELNRLREAAQQGPAITLHSIIWANQQLIGNGGVEQKVRQFIENRWGFTFDNDFFGCDPTPGREKAGSIVYCRRGESVKSVVGSEHQGSAFY</sequence>
<reference evidence="4" key="2">
    <citation type="submission" date="2020-04" db="EMBL/GenBank/DDBJ databases">
        <authorList>
            <consortium name="NCBI Genome Project"/>
        </authorList>
    </citation>
    <scope>NUCLEOTIDE SEQUENCE</scope>
    <source>
        <strain evidence="4">CBS 304.34</strain>
    </source>
</reference>
<dbReference type="OrthoDB" id="3231004at2759"/>
<keyword evidence="3" id="KW-1185">Reference proteome</keyword>
<name>A0A6A6YAJ6_9PEZI</name>